<dbReference type="InterPro" id="IPR025659">
    <property type="entry name" value="Tubby-like_C"/>
</dbReference>
<sequence>MMARAQTIHVNGNVYCSSDVVHLGIFRKSKNMNHDNFDVKDVNSGNIRFQVKRDVFTLHGRQVLLDANGNTLAKSRQKIFSTHDRCQVFRGDSSDIKDLLFTAQRYSNLRFERVVEVYLPSNTKEEFCDFRVKWEDKFCVFYAGEFSTIIAKMHRKHNYASKFGKKDKFMLEVQPGIDHAFIVALVVFIEDINTGGQYNVTTAPATTAAVGAVGIGLSVAGL</sequence>
<gene>
    <name evidence="2" type="ORF">L1049_008522</name>
</gene>
<accession>A0AAP0S6H4</accession>
<dbReference type="Proteomes" id="UP001415857">
    <property type="component" value="Unassembled WGS sequence"/>
</dbReference>
<dbReference type="Pfam" id="PF04525">
    <property type="entry name" value="LOR"/>
    <property type="match status" value="1"/>
</dbReference>
<dbReference type="PANTHER" id="PTHR31087:SF160">
    <property type="entry name" value="PROTEIN LURP-ONE-RELATED 1-RELATED"/>
    <property type="match status" value="1"/>
</dbReference>
<comment type="caution">
    <text evidence="2">The sequence shown here is derived from an EMBL/GenBank/DDBJ whole genome shotgun (WGS) entry which is preliminary data.</text>
</comment>
<dbReference type="InterPro" id="IPR007612">
    <property type="entry name" value="LOR"/>
</dbReference>
<evidence type="ECO:0000313" key="2">
    <source>
        <dbReference type="EMBL" id="KAK9290354.1"/>
    </source>
</evidence>
<dbReference type="InterPro" id="IPR038595">
    <property type="entry name" value="LOR_sf"/>
</dbReference>
<keyword evidence="3" id="KW-1185">Reference proteome</keyword>
<comment type="similarity">
    <text evidence="1">Belongs to the LOR family.</text>
</comment>
<dbReference type="Gene3D" id="2.40.160.200">
    <property type="entry name" value="LURP1-related"/>
    <property type="match status" value="1"/>
</dbReference>
<protein>
    <submittedName>
        <fullName evidence="2">Uncharacterized protein</fullName>
    </submittedName>
</protein>
<dbReference type="AlphaFoldDB" id="A0AAP0S6H4"/>
<evidence type="ECO:0000313" key="3">
    <source>
        <dbReference type="Proteomes" id="UP001415857"/>
    </source>
</evidence>
<proteinExistence type="inferred from homology"/>
<organism evidence="2 3">
    <name type="scientific">Liquidambar formosana</name>
    <name type="common">Formosan gum</name>
    <dbReference type="NCBI Taxonomy" id="63359"/>
    <lineage>
        <taxon>Eukaryota</taxon>
        <taxon>Viridiplantae</taxon>
        <taxon>Streptophyta</taxon>
        <taxon>Embryophyta</taxon>
        <taxon>Tracheophyta</taxon>
        <taxon>Spermatophyta</taxon>
        <taxon>Magnoliopsida</taxon>
        <taxon>eudicotyledons</taxon>
        <taxon>Gunneridae</taxon>
        <taxon>Pentapetalae</taxon>
        <taxon>Saxifragales</taxon>
        <taxon>Altingiaceae</taxon>
        <taxon>Liquidambar</taxon>
    </lineage>
</organism>
<name>A0AAP0S6H4_LIQFO</name>
<evidence type="ECO:0000256" key="1">
    <source>
        <dbReference type="ARBA" id="ARBA00005437"/>
    </source>
</evidence>
<reference evidence="2 3" key="1">
    <citation type="journal article" date="2024" name="Plant J.">
        <title>Genome sequences and population genomics reveal climatic adaptation and genomic divergence between two closely related sweetgum species.</title>
        <authorList>
            <person name="Xu W.Q."/>
            <person name="Ren C.Q."/>
            <person name="Zhang X.Y."/>
            <person name="Comes H.P."/>
            <person name="Liu X.H."/>
            <person name="Li Y.G."/>
            <person name="Kettle C.J."/>
            <person name="Jalonen R."/>
            <person name="Gaisberger H."/>
            <person name="Ma Y.Z."/>
            <person name="Qiu Y.X."/>
        </authorList>
    </citation>
    <scope>NUCLEOTIDE SEQUENCE [LARGE SCALE GENOMIC DNA]</scope>
    <source>
        <strain evidence="2">Hangzhou</strain>
    </source>
</reference>
<dbReference type="EMBL" id="JBBPBK010000002">
    <property type="protein sequence ID" value="KAK9290354.1"/>
    <property type="molecule type" value="Genomic_DNA"/>
</dbReference>
<dbReference type="SUPFAM" id="SSF54518">
    <property type="entry name" value="Tubby C-terminal domain-like"/>
    <property type="match status" value="1"/>
</dbReference>
<dbReference type="PANTHER" id="PTHR31087">
    <property type="match status" value="1"/>
</dbReference>